<evidence type="ECO:0000313" key="7">
    <source>
        <dbReference type="EMBL" id="SQD93056.1"/>
    </source>
</evidence>
<protein>
    <submittedName>
        <fullName evidence="7">Peptidase S8 and S53 subtilisin kexin sedolisin</fullName>
    </submittedName>
</protein>
<evidence type="ECO:0000256" key="5">
    <source>
        <dbReference type="PROSITE-ProRule" id="PRU01240"/>
    </source>
</evidence>
<dbReference type="RefSeq" id="WP_122031473.1">
    <property type="nucleotide sequence ID" value="NZ_LS483254.1"/>
</dbReference>
<keyword evidence="4 5" id="KW-0720">Serine protease</keyword>
<dbReference type="Pfam" id="PF00082">
    <property type="entry name" value="Peptidase_S8"/>
    <property type="match status" value="1"/>
</dbReference>
<dbReference type="Gene3D" id="3.40.50.200">
    <property type="entry name" value="Peptidase S8/S53 domain"/>
    <property type="match status" value="1"/>
</dbReference>
<dbReference type="OrthoDB" id="9798386at2"/>
<sequence length="356" mass="37076">MERRRHVRWRWVGTGLGLFFLFLATPTLDGPDIAGGAGTAGSPSPVTANLPWGLERIRVPAAWQVTMGSPEIVVAVIDSGIDWTVPELAAVRWTNPHEIPTNGIDDDGNGYVDDVFGWDFRDGVPADRRRTPLYWHGTCVAGIIAARAGVEGAAGVAPTVRIMDVRFLDSRGLFLTRDWDRLAEAIRYAVDNGARIINLSLYARGIPPAVVERALSYAAAQGVVVVGIAGNEANPEVLYPGKYPTVLAVSATDATDGLAPFSSWGPEVAVAAPGHEVASLLPGGRAARNSGTSFAAPHVAGTIALILSADPSLTASEAVDILLESSTPLAEGCDPRFGAGLVDAGAAVATASAAGR</sequence>
<evidence type="ECO:0000256" key="3">
    <source>
        <dbReference type="ARBA" id="ARBA00022801"/>
    </source>
</evidence>
<dbReference type="GO" id="GO:0004252">
    <property type="term" value="F:serine-type endopeptidase activity"/>
    <property type="evidence" value="ECO:0007669"/>
    <property type="project" value="UniProtKB-UniRule"/>
</dbReference>
<accession>A0A2X3KZZ5</accession>
<feature type="active site" description="Charge relay system" evidence="5">
    <location>
        <position position="78"/>
    </location>
</feature>
<keyword evidence="3 5" id="KW-0378">Hydrolase</keyword>
<evidence type="ECO:0000256" key="1">
    <source>
        <dbReference type="ARBA" id="ARBA00011073"/>
    </source>
</evidence>
<feature type="active site" description="Charge relay system" evidence="5">
    <location>
        <position position="293"/>
    </location>
</feature>
<dbReference type="KEGG" id="bana:BARAN1_1032"/>
<dbReference type="GO" id="GO:0006508">
    <property type="term" value="P:proteolysis"/>
    <property type="evidence" value="ECO:0007669"/>
    <property type="project" value="UniProtKB-KW"/>
</dbReference>
<dbReference type="Proteomes" id="UP000249818">
    <property type="component" value="Chromosome BARAN1"/>
</dbReference>
<comment type="similarity">
    <text evidence="1 5">Belongs to the peptidase S8 family.</text>
</comment>
<feature type="domain" description="Peptidase S8/S53" evidence="6">
    <location>
        <begin position="71"/>
        <end position="340"/>
    </location>
</feature>
<dbReference type="AlphaFoldDB" id="A0A2X3KZZ5"/>
<dbReference type="InterPro" id="IPR000209">
    <property type="entry name" value="Peptidase_S8/S53_dom"/>
</dbReference>
<proteinExistence type="inferred from homology"/>
<dbReference type="InterPro" id="IPR022398">
    <property type="entry name" value="Peptidase_S8_His-AS"/>
</dbReference>
<keyword evidence="8" id="KW-1185">Reference proteome</keyword>
<dbReference type="EMBL" id="LS483254">
    <property type="protein sequence ID" value="SQD93056.1"/>
    <property type="molecule type" value="Genomic_DNA"/>
</dbReference>
<dbReference type="InterPro" id="IPR015500">
    <property type="entry name" value="Peptidase_S8_subtilisin-rel"/>
</dbReference>
<evidence type="ECO:0000313" key="8">
    <source>
        <dbReference type="Proteomes" id="UP000249818"/>
    </source>
</evidence>
<dbReference type="PROSITE" id="PS00138">
    <property type="entry name" value="SUBTILASE_SER"/>
    <property type="match status" value="1"/>
</dbReference>
<dbReference type="SUPFAM" id="SSF52743">
    <property type="entry name" value="Subtilisin-like"/>
    <property type="match status" value="1"/>
</dbReference>
<reference evidence="8" key="1">
    <citation type="submission" date="2018-05" db="EMBL/GenBank/DDBJ databases">
        <authorList>
            <person name="Hao L."/>
        </authorList>
    </citation>
    <scope>NUCLEOTIDE SEQUENCE [LARGE SCALE GENOMIC DNA]</scope>
</reference>
<organism evidence="7 8">
    <name type="scientific">Candidatus Bipolaricaulis anaerobius</name>
    <dbReference type="NCBI Taxonomy" id="2026885"/>
    <lineage>
        <taxon>Bacteria</taxon>
        <taxon>Candidatus Bipolaricaulota</taxon>
        <taxon>Candidatus Bipolaricaulia</taxon>
        <taxon>Candidatus Bipolaricaulales</taxon>
        <taxon>Candidatus Bipolaricaulaceae</taxon>
        <taxon>Candidatus Bipolaricaulis</taxon>
    </lineage>
</organism>
<dbReference type="PROSITE" id="PS00137">
    <property type="entry name" value="SUBTILASE_HIS"/>
    <property type="match status" value="1"/>
</dbReference>
<dbReference type="PANTHER" id="PTHR43399">
    <property type="entry name" value="SUBTILISIN-RELATED"/>
    <property type="match status" value="1"/>
</dbReference>
<feature type="active site" description="Charge relay system" evidence="5">
    <location>
        <position position="136"/>
    </location>
</feature>
<dbReference type="PROSITE" id="PS51892">
    <property type="entry name" value="SUBTILASE"/>
    <property type="match status" value="1"/>
</dbReference>
<gene>
    <name evidence="7" type="ORF">BARAN1_1032</name>
</gene>
<name>A0A2X3KZZ5_9BACT</name>
<dbReference type="InterPro" id="IPR036852">
    <property type="entry name" value="Peptidase_S8/S53_dom_sf"/>
</dbReference>
<dbReference type="InterPro" id="IPR051048">
    <property type="entry name" value="Peptidase_S8/S53_subtilisin"/>
</dbReference>
<dbReference type="PRINTS" id="PR00723">
    <property type="entry name" value="SUBTILISIN"/>
</dbReference>
<evidence type="ECO:0000256" key="4">
    <source>
        <dbReference type="ARBA" id="ARBA00022825"/>
    </source>
</evidence>
<evidence type="ECO:0000259" key="6">
    <source>
        <dbReference type="Pfam" id="PF00082"/>
    </source>
</evidence>
<evidence type="ECO:0000256" key="2">
    <source>
        <dbReference type="ARBA" id="ARBA00022670"/>
    </source>
</evidence>
<dbReference type="InterPro" id="IPR023828">
    <property type="entry name" value="Peptidase_S8_Ser-AS"/>
</dbReference>
<keyword evidence="2 5" id="KW-0645">Protease</keyword>
<dbReference type="PANTHER" id="PTHR43399:SF4">
    <property type="entry name" value="CELL WALL-ASSOCIATED PROTEASE"/>
    <property type="match status" value="1"/>
</dbReference>